<dbReference type="OrthoDB" id="3178372at2759"/>
<name>A0A4Z0A647_9AGAM</name>
<evidence type="ECO:0000313" key="2">
    <source>
        <dbReference type="EMBL" id="TFY81817.1"/>
    </source>
</evidence>
<gene>
    <name evidence="2" type="ORF">EWM64_g2192</name>
</gene>
<dbReference type="AlphaFoldDB" id="A0A4Z0A647"/>
<protein>
    <submittedName>
        <fullName evidence="2">Uncharacterized protein</fullName>
    </submittedName>
</protein>
<organism evidence="2 3">
    <name type="scientific">Hericium alpestre</name>
    <dbReference type="NCBI Taxonomy" id="135208"/>
    <lineage>
        <taxon>Eukaryota</taxon>
        <taxon>Fungi</taxon>
        <taxon>Dikarya</taxon>
        <taxon>Basidiomycota</taxon>
        <taxon>Agaricomycotina</taxon>
        <taxon>Agaricomycetes</taxon>
        <taxon>Russulales</taxon>
        <taxon>Hericiaceae</taxon>
        <taxon>Hericium</taxon>
    </lineage>
</organism>
<keyword evidence="3" id="KW-1185">Reference proteome</keyword>
<comment type="caution">
    <text evidence="2">The sequence shown here is derived from an EMBL/GenBank/DDBJ whole genome shotgun (WGS) entry which is preliminary data.</text>
</comment>
<dbReference type="EMBL" id="SFCI01000170">
    <property type="protein sequence ID" value="TFY81817.1"/>
    <property type="molecule type" value="Genomic_DNA"/>
</dbReference>
<reference evidence="2 3" key="1">
    <citation type="submission" date="2019-02" db="EMBL/GenBank/DDBJ databases">
        <title>Genome sequencing of the rare red list fungi Hericium alpestre (H. flagellum).</title>
        <authorList>
            <person name="Buettner E."/>
            <person name="Kellner H."/>
        </authorList>
    </citation>
    <scope>NUCLEOTIDE SEQUENCE [LARGE SCALE GENOMIC DNA]</scope>
    <source>
        <strain evidence="2 3">DSM 108284</strain>
    </source>
</reference>
<dbReference type="Proteomes" id="UP000298061">
    <property type="component" value="Unassembled WGS sequence"/>
</dbReference>
<evidence type="ECO:0000256" key="1">
    <source>
        <dbReference type="SAM" id="MobiDB-lite"/>
    </source>
</evidence>
<evidence type="ECO:0000313" key="3">
    <source>
        <dbReference type="Proteomes" id="UP000298061"/>
    </source>
</evidence>
<feature type="region of interest" description="Disordered" evidence="1">
    <location>
        <begin position="1"/>
        <end position="25"/>
    </location>
</feature>
<sequence>MASPEEQTKPAAWKPRWRTDPTARPSVSLYAHKEIGERLNTETTHTFSLPNATDEVPNPTRFVCIFSHLKANPNAPHELWTRNHIDMLERNLASARPNDPLPLFRETPHRRGANYEFAGWYEIEAWELVKGGSAELREFIEGREESKGVKSVQSWASALGHDWAKVKMRKVSSEGLGDPLGNMH</sequence>
<proteinExistence type="predicted"/>
<accession>A0A4Z0A647</accession>